<dbReference type="Pfam" id="PF20155">
    <property type="entry name" value="TMP_3"/>
    <property type="match status" value="1"/>
</dbReference>
<feature type="transmembrane region" description="Helical" evidence="1">
    <location>
        <begin position="793"/>
        <end position="815"/>
    </location>
</feature>
<keyword evidence="1" id="KW-0812">Transmembrane</keyword>
<feature type="transmembrane region" description="Helical" evidence="1">
    <location>
        <begin position="706"/>
        <end position="728"/>
    </location>
</feature>
<evidence type="ECO:0000259" key="2">
    <source>
        <dbReference type="Pfam" id="PF20155"/>
    </source>
</evidence>
<feature type="transmembrane region" description="Helical" evidence="1">
    <location>
        <begin position="530"/>
        <end position="548"/>
    </location>
</feature>
<proteinExistence type="predicted"/>
<feature type="transmembrane region" description="Helical" evidence="1">
    <location>
        <begin position="611"/>
        <end position="631"/>
    </location>
</feature>
<evidence type="ECO:0000313" key="3">
    <source>
        <dbReference type="EMBL" id="QFR23014.1"/>
    </source>
</evidence>
<gene>
    <name evidence="3" type="ORF">D1010_05920</name>
</gene>
<protein>
    <recommendedName>
        <fullName evidence="2">Tape measure protein N-terminal domain-containing protein</fullName>
    </recommendedName>
</protein>
<dbReference type="Proteomes" id="UP000326779">
    <property type="component" value="Chromosome"/>
</dbReference>
<name>A0A5P8M3Z4_9LACO</name>
<feature type="transmembrane region" description="Helical" evidence="1">
    <location>
        <begin position="734"/>
        <end position="758"/>
    </location>
</feature>
<dbReference type="AlphaFoldDB" id="A0A5P8M3Z4"/>
<feature type="transmembrane region" description="Helical" evidence="1">
    <location>
        <begin position="765"/>
        <end position="787"/>
    </location>
</feature>
<feature type="domain" description="Tape measure protein N-terminal" evidence="2">
    <location>
        <begin position="98"/>
        <end position="273"/>
    </location>
</feature>
<reference evidence="3 4" key="1">
    <citation type="submission" date="2019-10" db="EMBL/GenBank/DDBJ databases">
        <title>The completed genome of Lactobacillus harbinensis M1.</title>
        <authorList>
            <person name="Zheng Y."/>
        </authorList>
    </citation>
    <scope>NUCLEOTIDE SEQUENCE [LARGE SCALE GENOMIC DNA]</scope>
    <source>
        <strain evidence="3 4">M1</strain>
    </source>
</reference>
<dbReference type="InterPro" id="IPR013491">
    <property type="entry name" value="Tape_meas_N"/>
</dbReference>
<feature type="transmembrane region" description="Helical" evidence="1">
    <location>
        <begin position="822"/>
        <end position="846"/>
    </location>
</feature>
<feature type="transmembrane region" description="Helical" evidence="1">
    <location>
        <begin position="643"/>
        <end position="673"/>
    </location>
</feature>
<accession>A0A5P8M3Z4</accession>
<feature type="transmembrane region" description="Helical" evidence="1">
    <location>
        <begin position="498"/>
        <end position="518"/>
    </location>
</feature>
<feature type="transmembrane region" description="Helical" evidence="1">
    <location>
        <begin position="852"/>
        <end position="877"/>
    </location>
</feature>
<feature type="transmembrane region" description="Helical" evidence="1">
    <location>
        <begin position="583"/>
        <end position="605"/>
    </location>
</feature>
<dbReference type="KEGG" id="lhb:D1010_05920"/>
<organism evidence="3 4">
    <name type="scientific">Schleiferilactobacillus harbinensis</name>
    <dbReference type="NCBI Taxonomy" id="304207"/>
    <lineage>
        <taxon>Bacteria</taxon>
        <taxon>Bacillati</taxon>
        <taxon>Bacillota</taxon>
        <taxon>Bacilli</taxon>
        <taxon>Lactobacillales</taxon>
        <taxon>Lactobacillaceae</taxon>
        <taxon>Schleiferilactobacillus</taxon>
    </lineage>
</organism>
<keyword evidence="1" id="KW-0472">Membrane</keyword>
<keyword evidence="1" id="KW-1133">Transmembrane helix</keyword>
<evidence type="ECO:0000313" key="4">
    <source>
        <dbReference type="Proteomes" id="UP000326779"/>
    </source>
</evidence>
<feature type="transmembrane region" description="Helical" evidence="1">
    <location>
        <begin position="554"/>
        <end position="576"/>
    </location>
</feature>
<sequence>MATIRSSIEIQDRFSSALSKLDSGLGNAGKGFDSLKGKLGGNIMGGLSNSINAVTSKTSSLGSAFKSMLGANVIGNGISNTLGAVKNEIGGLIGDLGEASAVWKTFEGNMANMGKGPAEIASVKKQLQDYATETIYSASDMSSTYSQLAAVGTKNTTELVKGFGGLAAAAPEPAQAMKTLSQQATQMAALPTVQWADFKLMLQQTPAGIAAVAKTMGKTTSQLVQNIQDGKVKTQDFFNAITKTGTSGAFTKMATEYKTVGQAMDGLREGVTNKLQGAFDRVSKVGINVISSLSDKIASINFDQIADNAFKAFATAKKWVTDFWSALVDTGAVKALSDAWGDVSVGLDFVKAAFNQIPDGKKLNPIQMAAEGVGKAMKIAARAISAFGKWLQSLTPEQLVMIKDLAGKAVKAFIAWKVAKKTVLPVVGIVAKLASKLSSLGKAGKGAEDAATKVGSLKQALAGGLNFGIKMAGIALVVASLALLAKSMQGIANAGPNAVTNMATFGGVVGGLAVVLGLMGKKLQASAGGIAVFAGAVGGMALAMTPLANTGEKGVAAMITFGVVVGALAGVFALLGGKLQASMAGIAVFGAAVSAMALAMAPLAATGMQGAIAMAAFGLVIAGLVIVFAVFGGALTAAIPAMLVFGVTMLMLGAAALLVGAGMFLAGAGIALIAVSLPLVAQFGLSAAVGFLALAGSLLLLMPAALIAAVGLTMLFAASIVAFAGLVMLMAGGLLAMTGLMMVMIGGMMAMVGLMLVFAMSMLAFTGLMMVMMGGMMAMTGLMMVMVGGMMAMTGLIMVFAMAMMAFVGLVMLMAGGMMAMVGLMMVGVGAMVAMAGLMLVGVMALVAMAGIIALGAGAAVAAVGMALLGAATALVASKVRSIATNAAAAADSLETMVGAVSVVKEGLSAIGDMASKAINSLVSAFQGGTGNAMAAGQALASAIGTGIQAGSASVMMASSMLVMVAISRMRTGAAQAFSAGSMIGAGLAGGIMSQLGAVTAAADALVAQADKAVRAKADIHSPSKLFGELGKFMSLGAAQGITDNLAPVAAAGSALSSAAYTGANSGGIGVGGSGSAGPSYAPSSLGLAGNSSTTNNNQSDSRQVTVAPGAIVVNAATAQDGESIVRTIEDYLRGRADAGLSS</sequence>
<feature type="transmembrane region" description="Helical" evidence="1">
    <location>
        <begin position="679"/>
        <end position="701"/>
    </location>
</feature>
<feature type="transmembrane region" description="Helical" evidence="1">
    <location>
        <begin position="467"/>
        <end position="486"/>
    </location>
</feature>
<dbReference type="EMBL" id="CP045143">
    <property type="protein sequence ID" value="QFR23014.1"/>
    <property type="molecule type" value="Genomic_DNA"/>
</dbReference>
<evidence type="ECO:0000256" key="1">
    <source>
        <dbReference type="SAM" id="Phobius"/>
    </source>
</evidence>